<protein>
    <submittedName>
        <fullName evidence="2">Acetyltransferase</fullName>
    </submittedName>
</protein>
<dbReference type="InterPro" id="IPR000182">
    <property type="entry name" value="GNAT_dom"/>
</dbReference>
<dbReference type="InterPro" id="IPR052564">
    <property type="entry name" value="N-acetyltrans/Recomb-assoc"/>
</dbReference>
<evidence type="ECO:0000313" key="3">
    <source>
        <dbReference type="Proteomes" id="UP000617145"/>
    </source>
</evidence>
<dbReference type="AlphaFoldDB" id="A0A8J3EG18"/>
<dbReference type="PANTHER" id="PTHR43451:SF1">
    <property type="entry name" value="ACETYLTRANSFERASE"/>
    <property type="match status" value="1"/>
</dbReference>
<dbReference type="RefSeq" id="WP_188788955.1">
    <property type="nucleotide sequence ID" value="NZ_BMJV01000001.1"/>
</dbReference>
<dbReference type="InterPro" id="IPR016181">
    <property type="entry name" value="Acyl_CoA_acyltransferase"/>
</dbReference>
<feature type="domain" description="N-acetyltransferase" evidence="1">
    <location>
        <begin position="8"/>
        <end position="160"/>
    </location>
</feature>
<evidence type="ECO:0000313" key="2">
    <source>
        <dbReference type="EMBL" id="GGG64299.1"/>
    </source>
</evidence>
<organism evidence="2 3">
    <name type="scientific">Salipiger pallidus</name>
    <dbReference type="NCBI Taxonomy" id="1775170"/>
    <lineage>
        <taxon>Bacteria</taxon>
        <taxon>Pseudomonadati</taxon>
        <taxon>Pseudomonadota</taxon>
        <taxon>Alphaproteobacteria</taxon>
        <taxon>Rhodobacterales</taxon>
        <taxon>Roseobacteraceae</taxon>
        <taxon>Salipiger</taxon>
    </lineage>
</organism>
<dbReference type="Pfam" id="PF13673">
    <property type="entry name" value="Acetyltransf_10"/>
    <property type="match status" value="1"/>
</dbReference>
<sequence>MSTATLTATLRPMLPSDADAVAEIFREAILVGTAADYTEEQRIAWAGPKLDPERWRDRIGISVGLIAERDGKPVGCMTLMEGNHLDMAFVRPEATGTGVGGQLLGSLTMIARAGGARAITSDVSITARPFFERYGFKVVKDQVRIRRGVELPNFAMRKDL</sequence>
<dbReference type="PROSITE" id="PS51186">
    <property type="entry name" value="GNAT"/>
    <property type="match status" value="1"/>
</dbReference>
<proteinExistence type="predicted"/>
<evidence type="ECO:0000259" key="1">
    <source>
        <dbReference type="PROSITE" id="PS51186"/>
    </source>
</evidence>
<dbReference type="Gene3D" id="3.40.630.30">
    <property type="match status" value="1"/>
</dbReference>
<dbReference type="Proteomes" id="UP000617145">
    <property type="component" value="Unassembled WGS sequence"/>
</dbReference>
<reference evidence="2" key="1">
    <citation type="journal article" date="2014" name="Int. J. Syst. Evol. Microbiol.">
        <title>Complete genome sequence of Corynebacterium casei LMG S-19264T (=DSM 44701T), isolated from a smear-ripened cheese.</title>
        <authorList>
            <consortium name="US DOE Joint Genome Institute (JGI-PGF)"/>
            <person name="Walter F."/>
            <person name="Albersmeier A."/>
            <person name="Kalinowski J."/>
            <person name="Ruckert C."/>
        </authorList>
    </citation>
    <scope>NUCLEOTIDE SEQUENCE</scope>
    <source>
        <strain evidence="2">CGMCC 1.15762</strain>
    </source>
</reference>
<reference evidence="2" key="2">
    <citation type="submission" date="2020-09" db="EMBL/GenBank/DDBJ databases">
        <authorList>
            <person name="Sun Q."/>
            <person name="Zhou Y."/>
        </authorList>
    </citation>
    <scope>NUCLEOTIDE SEQUENCE</scope>
    <source>
        <strain evidence="2">CGMCC 1.15762</strain>
    </source>
</reference>
<name>A0A8J3EG18_9RHOB</name>
<accession>A0A8J3EG18</accession>
<keyword evidence="3" id="KW-1185">Reference proteome</keyword>
<dbReference type="SUPFAM" id="SSF55729">
    <property type="entry name" value="Acyl-CoA N-acyltransferases (Nat)"/>
    <property type="match status" value="1"/>
</dbReference>
<dbReference type="CDD" id="cd04301">
    <property type="entry name" value="NAT_SF"/>
    <property type="match status" value="1"/>
</dbReference>
<dbReference type="GO" id="GO:0016747">
    <property type="term" value="F:acyltransferase activity, transferring groups other than amino-acyl groups"/>
    <property type="evidence" value="ECO:0007669"/>
    <property type="project" value="InterPro"/>
</dbReference>
<dbReference type="PANTHER" id="PTHR43451">
    <property type="entry name" value="ACETYLTRANSFERASE (GNAT) FAMILY PROTEIN"/>
    <property type="match status" value="1"/>
</dbReference>
<comment type="caution">
    <text evidence="2">The sequence shown here is derived from an EMBL/GenBank/DDBJ whole genome shotgun (WGS) entry which is preliminary data.</text>
</comment>
<dbReference type="EMBL" id="BMJV01000001">
    <property type="protein sequence ID" value="GGG64299.1"/>
    <property type="molecule type" value="Genomic_DNA"/>
</dbReference>
<gene>
    <name evidence="2" type="ORF">GCM10011415_08580</name>
</gene>